<dbReference type="InterPro" id="IPR000014">
    <property type="entry name" value="PAS"/>
</dbReference>
<dbReference type="InterPro" id="IPR029787">
    <property type="entry name" value="Nucleotide_cyclase"/>
</dbReference>
<dbReference type="AlphaFoldDB" id="Q1K038"/>
<comment type="caution">
    <text evidence="4">The sequence shown here is derived from an EMBL/GenBank/DDBJ whole genome shotgun (WGS) entry which is preliminary data.</text>
</comment>
<dbReference type="CDD" id="cd00130">
    <property type="entry name" value="PAS"/>
    <property type="match status" value="1"/>
</dbReference>
<keyword evidence="1" id="KW-0472">Membrane</keyword>
<dbReference type="InterPro" id="IPR043128">
    <property type="entry name" value="Rev_trsase/Diguanyl_cyclase"/>
</dbReference>
<dbReference type="Gene3D" id="3.30.70.270">
    <property type="match status" value="1"/>
</dbReference>
<keyword evidence="1" id="KW-1133">Transmembrane helix</keyword>
<dbReference type="Pfam" id="PF00989">
    <property type="entry name" value="PAS"/>
    <property type="match status" value="1"/>
</dbReference>
<reference evidence="4" key="1">
    <citation type="submission" date="2006-05" db="EMBL/GenBank/DDBJ databases">
        <title>Annotation of the draft genome assembly of Desulfuromonas acetoxidans DSM 684.</title>
        <authorList>
            <consortium name="US DOE Joint Genome Institute (JGI-ORNL)"/>
            <person name="Larimer F."/>
            <person name="Land M."/>
            <person name="Hauser L."/>
        </authorList>
    </citation>
    <scope>NUCLEOTIDE SEQUENCE [LARGE SCALE GENOMIC DNA]</scope>
    <source>
        <strain evidence="4">DSM 684</strain>
    </source>
</reference>
<evidence type="ECO:0000256" key="1">
    <source>
        <dbReference type="SAM" id="Phobius"/>
    </source>
</evidence>
<dbReference type="InterPro" id="IPR052155">
    <property type="entry name" value="Biofilm_reg_signaling"/>
</dbReference>
<dbReference type="Proteomes" id="UP000005695">
    <property type="component" value="Unassembled WGS sequence"/>
</dbReference>
<dbReference type="InterPro" id="IPR035965">
    <property type="entry name" value="PAS-like_dom_sf"/>
</dbReference>
<dbReference type="GO" id="GO:0006355">
    <property type="term" value="P:regulation of DNA-templated transcription"/>
    <property type="evidence" value="ECO:0007669"/>
    <property type="project" value="InterPro"/>
</dbReference>
<dbReference type="PROSITE" id="PS50887">
    <property type="entry name" value="GGDEF"/>
    <property type="match status" value="1"/>
</dbReference>
<evidence type="ECO:0000313" key="4">
    <source>
        <dbReference type="EMBL" id="EAT15704.1"/>
    </source>
</evidence>
<feature type="transmembrane region" description="Helical" evidence="1">
    <location>
        <begin position="57"/>
        <end position="79"/>
    </location>
</feature>
<evidence type="ECO:0000259" key="2">
    <source>
        <dbReference type="PROSITE" id="PS50112"/>
    </source>
</evidence>
<name>Q1K038_DESA6</name>
<dbReference type="PROSITE" id="PS50112">
    <property type="entry name" value="PAS"/>
    <property type="match status" value="1"/>
</dbReference>
<dbReference type="SUPFAM" id="SSF55785">
    <property type="entry name" value="PYP-like sensor domain (PAS domain)"/>
    <property type="match status" value="1"/>
</dbReference>
<accession>Q1K038</accession>
<dbReference type="PANTHER" id="PTHR44757">
    <property type="entry name" value="DIGUANYLATE CYCLASE DGCP"/>
    <property type="match status" value="1"/>
</dbReference>
<organism evidence="4 5">
    <name type="scientific">Desulfuromonas acetoxidans (strain DSM 684 / 11070)</name>
    <dbReference type="NCBI Taxonomy" id="281689"/>
    <lineage>
        <taxon>Bacteria</taxon>
        <taxon>Pseudomonadati</taxon>
        <taxon>Thermodesulfobacteriota</taxon>
        <taxon>Desulfuromonadia</taxon>
        <taxon>Desulfuromonadales</taxon>
        <taxon>Desulfuromonadaceae</taxon>
        <taxon>Desulfuromonas</taxon>
    </lineage>
</organism>
<gene>
    <name evidence="4" type="ORF">Dace_2404</name>
</gene>
<dbReference type="InterPro" id="IPR000160">
    <property type="entry name" value="GGDEF_dom"/>
</dbReference>
<dbReference type="SUPFAM" id="SSF55073">
    <property type="entry name" value="Nucleotide cyclase"/>
    <property type="match status" value="1"/>
</dbReference>
<keyword evidence="1" id="KW-0812">Transmembrane</keyword>
<keyword evidence="5" id="KW-1185">Reference proteome</keyword>
<sequence length="388" mass="43960">MTTYAKFKKMCRKITALQVTIVYLVTSTLWIYGSNWLMDNCCLPSIPCLKDIRDGVFILVSGAILYLVASRFLITFLYSEKQLHQSQHRFRALYENLTQGVIYVAADGHVVSANPAAEEITGMPLEQLISMSIRSLKGKLFSEDGSEFPWRQYPGIVALNRGEVVKDVIMGFTHPRHRRQCWIRVDAVPQFFSGRNRPDEVFISIEDITEFHRAQKKIEQLAYYDALTGLPNRRLFMDRINQTVKRAERDNDHLALLFIDLDKFKSVNDRFGHSGGDDYLCEVATRLESAVRKSDTVARLSGDEFVVLLSTVHNGNDGELMAKKLFEQLQPTVEIDGHDVSINASIGIACYPQDATTAEGLLQCADTAMYRAKHQGKNNFCSFTPKVQ</sequence>
<dbReference type="Pfam" id="PF00990">
    <property type="entry name" value="GGDEF"/>
    <property type="match status" value="1"/>
</dbReference>
<dbReference type="OrthoDB" id="9813903at2"/>
<dbReference type="FunFam" id="3.30.70.270:FF:000001">
    <property type="entry name" value="Diguanylate cyclase domain protein"/>
    <property type="match status" value="1"/>
</dbReference>
<dbReference type="SMART" id="SM00267">
    <property type="entry name" value="GGDEF"/>
    <property type="match status" value="1"/>
</dbReference>
<dbReference type="Gene3D" id="3.30.450.20">
    <property type="entry name" value="PAS domain"/>
    <property type="match status" value="1"/>
</dbReference>
<dbReference type="GO" id="GO:0003824">
    <property type="term" value="F:catalytic activity"/>
    <property type="evidence" value="ECO:0007669"/>
    <property type="project" value="UniProtKB-ARBA"/>
</dbReference>
<protein>
    <submittedName>
        <fullName evidence="4">Diguanylate cyclase with PAS/PAC sensor</fullName>
    </submittedName>
</protein>
<reference evidence="4" key="2">
    <citation type="submission" date="2006-05" db="EMBL/GenBank/DDBJ databases">
        <title>Sequencing of the draft genome and assembly of Desulfuromonas acetoxidans DSM 684.</title>
        <authorList>
            <consortium name="US DOE Joint Genome Institute (JGI-PGF)"/>
            <person name="Copeland A."/>
            <person name="Lucas S."/>
            <person name="Lapidus A."/>
            <person name="Barry K."/>
            <person name="Detter J.C."/>
            <person name="Glavina del Rio T."/>
            <person name="Hammon N."/>
            <person name="Israni S."/>
            <person name="Dalin E."/>
            <person name="Tice H."/>
            <person name="Bruce D."/>
            <person name="Pitluck S."/>
            <person name="Richardson P."/>
        </authorList>
    </citation>
    <scope>NUCLEOTIDE SEQUENCE [LARGE SCALE GENOMIC DNA]</scope>
    <source>
        <strain evidence="4">DSM 684</strain>
    </source>
</reference>
<dbReference type="InterPro" id="IPR013767">
    <property type="entry name" value="PAS_fold"/>
</dbReference>
<feature type="domain" description="PAS" evidence="2">
    <location>
        <begin position="86"/>
        <end position="132"/>
    </location>
</feature>
<dbReference type="NCBIfam" id="TIGR00229">
    <property type="entry name" value="sensory_box"/>
    <property type="match status" value="1"/>
</dbReference>
<dbReference type="EMBL" id="AAEW02000008">
    <property type="protein sequence ID" value="EAT15704.1"/>
    <property type="molecule type" value="Genomic_DNA"/>
</dbReference>
<feature type="domain" description="GGDEF" evidence="3">
    <location>
        <begin position="252"/>
        <end position="385"/>
    </location>
</feature>
<evidence type="ECO:0000259" key="3">
    <source>
        <dbReference type="PROSITE" id="PS50887"/>
    </source>
</evidence>
<dbReference type="CDD" id="cd01949">
    <property type="entry name" value="GGDEF"/>
    <property type="match status" value="1"/>
</dbReference>
<dbReference type="SMART" id="SM00091">
    <property type="entry name" value="PAS"/>
    <property type="match status" value="1"/>
</dbReference>
<evidence type="ECO:0000313" key="5">
    <source>
        <dbReference type="Proteomes" id="UP000005695"/>
    </source>
</evidence>
<feature type="transmembrane region" description="Helical" evidence="1">
    <location>
        <begin position="16"/>
        <end position="37"/>
    </location>
</feature>
<dbReference type="PANTHER" id="PTHR44757:SF2">
    <property type="entry name" value="BIOFILM ARCHITECTURE MAINTENANCE PROTEIN MBAA"/>
    <property type="match status" value="1"/>
</dbReference>
<dbReference type="RefSeq" id="WP_006000077.1">
    <property type="nucleotide sequence ID" value="NZ_AAEW02000008.1"/>
</dbReference>
<dbReference type="NCBIfam" id="TIGR00254">
    <property type="entry name" value="GGDEF"/>
    <property type="match status" value="1"/>
</dbReference>
<proteinExistence type="predicted"/>